<dbReference type="RefSeq" id="WP_068722988.1">
    <property type="nucleotide sequence ID" value="NZ_LSKU01000001.1"/>
</dbReference>
<name>A0A135L1Z8_9BACI</name>
<sequence length="94" mass="10993">MTYIVQPGDTLWAIAARFGTTPQAIMQANGLTDPNLLYVGQRLIIPVSTPTPTPYPPQPRDLIRRVERLERRVERLERRVERLERPRTRTEEKE</sequence>
<dbReference type="PANTHER" id="PTHR33734:SF22">
    <property type="entry name" value="MEMBRANE-BOUND LYTIC MUREIN TRANSGLYCOSYLASE D"/>
    <property type="match status" value="1"/>
</dbReference>
<dbReference type="SMART" id="SM00257">
    <property type="entry name" value="LysM"/>
    <property type="match status" value="1"/>
</dbReference>
<dbReference type="STRING" id="1413211.U473_02415"/>
<keyword evidence="4" id="KW-1185">Reference proteome</keyword>
<organism evidence="3 4">
    <name type="scientific">Tepidibacillus decaturensis</name>
    <dbReference type="NCBI Taxonomy" id="1413211"/>
    <lineage>
        <taxon>Bacteria</taxon>
        <taxon>Bacillati</taxon>
        <taxon>Bacillota</taxon>
        <taxon>Bacilli</taxon>
        <taxon>Bacillales</taxon>
        <taxon>Bacillaceae</taxon>
        <taxon>Tepidibacillus</taxon>
    </lineage>
</organism>
<dbReference type="InterPro" id="IPR036779">
    <property type="entry name" value="LysM_dom_sf"/>
</dbReference>
<dbReference type="Gene3D" id="3.10.350.10">
    <property type="entry name" value="LysM domain"/>
    <property type="match status" value="1"/>
</dbReference>
<dbReference type="CDD" id="cd00118">
    <property type="entry name" value="LysM"/>
    <property type="match status" value="1"/>
</dbReference>
<proteinExistence type="predicted"/>
<evidence type="ECO:0000313" key="3">
    <source>
        <dbReference type="EMBL" id="KXG43005.1"/>
    </source>
</evidence>
<dbReference type="InterPro" id="IPR018392">
    <property type="entry name" value="LysM"/>
</dbReference>
<comment type="caution">
    <text evidence="3">The sequence shown here is derived from an EMBL/GenBank/DDBJ whole genome shotgun (WGS) entry which is preliminary data.</text>
</comment>
<dbReference type="PANTHER" id="PTHR33734">
    <property type="entry name" value="LYSM DOMAIN-CONTAINING GPI-ANCHORED PROTEIN 2"/>
    <property type="match status" value="1"/>
</dbReference>
<evidence type="ECO:0000313" key="4">
    <source>
        <dbReference type="Proteomes" id="UP000070352"/>
    </source>
</evidence>
<reference evidence="3 4" key="1">
    <citation type="submission" date="2016-02" db="EMBL/GenBank/DDBJ databases">
        <title>Draft Genome for Tepidibacillus decaturensis nov. sp. Strain Z9, an Anaerobic, Moderately Thermophilic and Heterotrophic Bacterium from Deep Subsurface of the Illinois Basin, USA.</title>
        <authorList>
            <person name="Dong Y."/>
            <person name="Chang J.Y."/>
            <person name="Sanford R."/>
            <person name="Fouke B.W."/>
        </authorList>
    </citation>
    <scope>NUCLEOTIDE SEQUENCE [LARGE SCALE GENOMIC DNA]</scope>
    <source>
        <strain evidence="3 4">Z9</strain>
    </source>
</reference>
<feature type="domain" description="LysM" evidence="2">
    <location>
        <begin position="1"/>
        <end position="45"/>
    </location>
</feature>
<gene>
    <name evidence="3" type="ORF">U473_02415</name>
</gene>
<evidence type="ECO:0000259" key="2">
    <source>
        <dbReference type="PROSITE" id="PS51782"/>
    </source>
</evidence>
<dbReference type="Proteomes" id="UP000070352">
    <property type="component" value="Unassembled WGS sequence"/>
</dbReference>
<evidence type="ECO:0000256" key="1">
    <source>
        <dbReference type="SAM" id="Coils"/>
    </source>
</evidence>
<dbReference type="AlphaFoldDB" id="A0A135L1Z8"/>
<protein>
    <recommendedName>
        <fullName evidence="2">LysM domain-containing protein</fullName>
    </recommendedName>
</protein>
<accession>A0A135L1Z8</accession>
<dbReference type="OrthoDB" id="529831at2"/>
<dbReference type="Pfam" id="PF01476">
    <property type="entry name" value="LysM"/>
    <property type="match status" value="1"/>
</dbReference>
<dbReference type="SUPFAM" id="SSF54106">
    <property type="entry name" value="LysM domain"/>
    <property type="match status" value="1"/>
</dbReference>
<dbReference type="PROSITE" id="PS51782">
    <property type="entry name" value="LYSM"/>
    <property type="match status" value="1"/>
</dbReference>
<feature type="coiled-coil region" evidence="1">
    <location>
        <begin position="59"/>
        <end position="93"/>
    </location>
</feature>
<keyword evidence="1" id="KW-0175">Coiled coil</keyword>
<dbReference type="EMBL" id="LSKU01000001">
    <property type="protein sequence ID" value="KXG43005.1"/>
    <property type="molecule type" value="Genomic_DNA"/>
</dbReference>